<feature type="compositionally biased region" description="Polar residues" evidence="1">
    <location>
        <begin position="363"/>
        <end position="391"/>
    </location>
</feature>
<feature type="region of interest" description="Disordered" evidence="1">
    <location>
        <begin position="161"/>
        <end position="207"/>
    </location>
</feature>
<dbReference type="GeneID" id="19169926"/>
<feature type="region of interest" description="Disordered" evidence="1">
    <location>
        <begin position="225"/>
        <end position="328"/>
    </location>
</feature>
<keyword evidence="3" id="KW-1185">Reference proteome</keyword>
<feature type="region of interest" description="Disordered" evidence="1">
    <location>
        <begin position="118"/>
        <end position="146"/>
    </location>
</feature>
<protein>
    <submittedName>
        <fullName evidence="2">Uncharacterized protein</fullName>
    </submittedName>
</protein>
<dbReference type="STRING" id="1182542.W9Y7B5"/>
<feature type="compositionally biased region" description="Pro residues" evidence="1">
    <location>
        <begin position="127"/>
        <end position="139"/>
    </location>
</feature>
<dbReference type="AlphaFoldDB" id="W9Y7B5"/>
<reference evidence="2 3" key="1">
    <citation type="submission" date="2013-03" db="EMBL/GenBank/DDBJ databases">
        <title>The Genome Sequence of Capronia epimyces CBS 606.96.</title>
        <authorList>
            <consortium name="The Broad Institute Genomics Platform"/>
            <person name="Cuomo C."/>
            <person name="de Hoog S."/>
            <person name="Gorbushina A."/>
            <person name="Walker B."/>
            <person name="Young S.K."/>
            <person name="Zeng Q."/>
            <person name="Gargeya S."/>
            <person name="Fitzgerald M."/>
            <person name="Haas B."/>
            <person name="Abouelleil A."/>
            <person name="Allen A.W."/>
            <person name="Alvarado L."/>
            <person name="Arachchi H.M."/>
            <person name="Berlin A.M."/>
            <person name="Chapman S.B."/>
            <person name="Gainer-Dewar J."/>
            <person name="Goldberg J."/>
            <person name="Griggs A."/>
            <person name="Gujja S."/>
            <person name="Hansen M."/>
            <person name="Howarth C."/>
            <person name="Imamovic A."/>
            <person name="Ireland A."/>
            <person name="Larimer J."/>
            <person name="McCowan C."/>
            <person name="Murphy C."/>
            <person name="Pearson M."/>
            <person name="Poon T.W."/>
            <person name="Priest M."/>
            <person name="Roberts A."/>
            <person name="Saif S."/>
            <person name="Shea T."/>
            <person name="Sisk P."/>
            <person name="Sykes S."/>
            <person name="Wortman J."/>
            <person name="Nusbaum C."/>
            <person name="Birren B."/>
        </authorList>
    </citation>
    <scope>NUCLEOTIDE SEQUENCE [LARGE SCALE GENOMIC DNA]</scope>
    <source>
        <strain evidence="2 3">CBS 606.96</strain>
    </source>
</reference>
<gene>
    <name evidence="2" type="ORF">A1O3_05816</name>
</gene>
<feature type="region of interest" description="Disordered" evidence="1">
    <location>
        <begin position="357"/>
        <end position="422"/>
    </location>
</feature>
<evidence type="ECO:0000256" key="1">
    <source>
        <dbReference type="SAM" id="MobiDB-lite"/>
    </source>
</evidence>
<comment type="caution">
    <text evidence="2">The sequence shown here is derived from an EMBL/GenBank/DDBJ whole genome shotgun (WGS) entry which is preliminary data.</text>
</comment>
<name>W9Y7B5_9EURO</name>
<dbReference type="Proteomes" id="UP000019478">
    <property type="component" value="Unassembled WGS sequence"/>
</dbReference>
<dbReference type="HOGENOM" id="CLU_598560_0_0_1"/>
<evidence type="ECO:0000313" key="3">
    <source>
        <dbReference type="Proteomes" id="UP000019478"/>
    </source>
</evidence>
<organism evidence="2 3">
    <name type="scientific">Capronia epimyces CBS 606.96</name>
    <dbReference type="NCBI Taxonomy" id="1182542"/>
    <lineage>
        <taxon>Eukaryota</taxon>
        <taxon>Fungi</taxon>
        <taxon>Dikarya</taxon>
        <taxon>Ascomycota</taxon>
        <taxon>Pezizomycotina</taxon>
        <taxon>Eurotiomycetes</taxon>
        <taxon>Chaetothyriomycetidae</taxon>
        <taxon>Chaetothyriales</taxon>
        <taxon>Herpotrichiellaceae</taxon>
        <taxon>Capronia</taxon>
    </lineage>
</organism>
<proteinExistence type="predicted"/>
<dbReference type="RefSeq" id="XP_007734126.1">
    <property type="nucleotide sequence ID" value="XM_007735936.1"/>
</dbReference>
<feature type="compositionally biased region" description="Pro residues" evidence="1">
    <location>
        <begin position="252"/>
        <end position="262"/>
    </location>
</feature>
<feature type="compositionally biased region" description="Pro residues" evidence="1">
    <location>
        <begin position="190"/>
        <end position="201"/>
    </location>
</feature>
<feature type="compositionally biased region" description="Low complexity" evidence="1">
    <location>
        <begin position="173"/>
        <end position="189"/>
    </location>
</feature>
<feature type="compositionally biased region" description="Polar residues" evidence="1">
    <location>
        <begin position="399"/>
        <end position="419"/>
    </location>
</feature>
<sequence>MCRRIQYLFIDCRDENRPCDGFIDPVTVEVCEAAAARGGPPWETGYSNLGLLSTCIPTTEFRYIHGMCARHEARLAEEEEIPGAYDPAAPEHNQFEGANQTQDDFVYNVPQTPWSNPRFREIDWNPAPRPVPLEPPPLSPRDTTEYTHPRVGLLNTELDPVHWVSTDGRPVRPLQTPDDPPVDQLQLPRLPRPQPPRPQPSIPDDFDEQLDDLISEFNIRYPSVEPGMLDPSVEVGEPSNESDNLQGAYPGWQPPPASPPAWEPASPTGWEHESLTGNSVTSSGKRARSTSVSSSSVSSPVNKRQKIMLRFPKATNTESDAGTQPPLKLRLRTLATAARLRLTLNPPQVRKTGIKLRFKLPANQPNRAHGRSNTNTGSRATGSRRGNVQESNSRRRTGRQTSPTLQARQQPALSMQGPMTRSRLRQLQAEATETGPMTRSRLRRLEAEATRPGNRAKTEQLQSFLRHAKGVSR</sequence>
<dbReference type="OrthoDB" id="4121301at2759"/>
<dbReference type="EMBL" id="AMGY01000004">
    <property type="protein sequence ID" value="EXJ85141.1"/>
    <property type="molecule type" value="Genomic_DNA"/>
</dbReference>
<evidence type="ECO:0000313" key="2">
    <source>
        <dbReference type="EMBL" id="EXJ85141.1"/>
    </source>
</evidence>
<accession>W9Y7B5</accession>
<feature type="compositionally biased region" description="Low complexity" evidence="1">
    <location>
        <begin position="289"/>
        <end position="299"/>
    </location>
</feature>